<evidence type="ECO:0000256" key="1">
    <source>
        <dbReference type="SAM" id="SignalP"/>
    </source>
</evidence>
<dbReference type="EMBL" id="JELY01002526">
    <property type="protein sequence ID" value="KYF52271.1"/>
    <property type="molecule type" value="Genomic_DNA"/>
</dbReference>
<comment type="caution">
    <text evidence="2">The sequence shown here is derived from an EMBL/GenBank/DDBJ whole genome shotgun (WGS) entry which is preliminary data.</text>
</comment>
<dbReference type="Proteomes" id="UP000075420">
    <property type="component" value="Unassembled WGS sequence"/>
</dbReference>
<proteinExistence type="predicted"/>
<gene>
    <name evidence="2" type="ORF">BE08_26995</name>
</gene>
<feature type="signal peptide" evidence="1">
    <location>
        <begin position="1"/>
        <end position="21"/>
    </location>
</feature>
<feature type="chain" id="PRO_5007565685" description="Secreted protein" evidence="1">
    <location>
        <begin position="22"/>
        <end position="260"/>
    </location>
</feature>
<protein>
    <recommendedName>
        <fullName evidence="4">Secreted protein</fullName>
    </recommendedName>
</protein>
<evidence type="ECO:0008006" key="4">
    <source>
        <dbReference type="Google" id="ProtNLM"/>
    </source>
</evidence>
<name>A0A150P9K4_SORCE</name>
<organism evidence="2 3">
    <name type="scientific">Sorangium cellulosum</name>
    <name type="common">Polyangium cellulosum</name>
    <dbReference type="NCBI Taxonomy" id="56"/>
    <lineage>
        <taxon>Bacteria</taxon>
        <taxon>Pseudomonadati</taxon>
        <taxon>Myxococcota</taxon>
        <taxon>Polyangia</taxon>
        <taxon>Polyangiales</taxon>
        <taxon>Polyangiaceae</taxon>
        <taxon>Sorangium</taxon>
    </lineage>
</organism>
<sequence length="260" mass="27553">MKIARRFMLASAFVTCCLAGASVVGCSAGAGTTEDGFEVSSDPQAGLLARIDYDEGGYVEFLRNEEGGIFIGSVFEKEGFDPLRGIQLGRVLPSELFTHLTNRQAPADLIASEREVDLVSTLEALAAQEQPNGAEDAGPDRAEDLGTAASALPASEFSARFCTPGRTDHCLLNVSGDRGINSGGRAKSAEGHADVLSKSLRLRVLRKRIVGSDETLGTYVGSAGDLLRFANSTPGINRVMRVIVDRAQGASYHLAIDFKD</sequence>
<dbReference type="AlphaFoldDB" id="A0A150P9K4"/>
<accession>A0A150P9K4</accession>
<reference evidence="2 3" key="1">
    <citation type="submission" date="2014-02" db="EMBL/GenBank/DDBJ databases">
        <title>The small core and large imbalanced accessory genome model reveals a collaborative survival strategy of Sorangium cellulosum strains in nature.</title>
        <authorList>
            <person name="Han K."/>
            <person name="Peng R."/>
            <person name="Blom J."/>
            <person name="Li Y.-Z."/>
        </authorList>
    </citation>
    <scope>NUCLEOTIDE SEQUENCE [LARGE SCALE GENOMIC DNA]</scope>
    <source>
        <strain evidence="2 3">So0157-25</strain>
    </source>
</reference>
<evidence type="ECO:0000313" key="2">
    <source>
        <dbReference type="EMBL" id="KYF52271.1"/>
    </source>
</evidence>
<evidence type="ECO:0000313" key="3">
    <source>
        <dbReference type="Proteomes" id="UP000075420"/>
    </source>
</evidence>
<dbReference type="PROSITE" id="PS51257">
    <property type="entry name" value="PROKAR_LIPOPROTEIN"/>
    <property type="match status" value="1"/>
</dbReference>
<keyword evidence="1" id="KW-0732">Signal</keyword>